<evidence type="ECO:0000256" key="3">
    <source>
        <dbReference type="ARBA" id="ARBA00023211"/>
    </source>
</evidence>
<dbReference type="InterPro" id="IPR023696">
    <property type="entry name" value="Ureohydrolase_dom_sf"/>
</dbReference>
<dbReference type="Gene3D" id="3.40.800.10">
    <property type="entry name" value="Ureohydrolase domain"/>
    <property type="match status" value="1"/>
</dbReference>
<evidence type="ECO:0000256" key="4">
    <source>
        <dbReference type="PROSITE-ProRule" id="PRU00742"/>
    </source>
</evidence>
<comment type="similarity">
    <text evidence="4">Belongs to the arginase family.</text>
</comment>
<dbReference type="AlphaFoldDB" id="A0A347UFQ4"/>
<keyword evidence="6" id="KW-1185">Reference proteome</keyword>
<dbReference type="GO" id="GO:0030145">
    <property type="term" value="F:manganese ion binding"/>
    <property type="evidence" value="ECO:0007669"/>
    <property type="project" value="TreeGrafter"/>
</dbReference>
<proteinExistence type="inferred from homology"/>
<gene>
    <name evidence="5" type="ORF">BAR1_06900</name>
</gene>
<dbReference type="PROSITE" id="PS51409">
    <property type="entry name" value="ARGINASE_2"/>
    <property type="match status" value="1"/>
</dbReference>
<reference evidence="5 6" key="1">
    <citation type="submission" date="2018-09" db="EMBL/GenBank/DDBJ databases">
        <title>Profundibacter amoris BAR1 gen. nov., sp. nov., a new member of the Roseobacter clade isolated at Lokis Castle Vent Field on the Arctic Mid-Oceanic Ridge.</title>
        <authorList>
            <person name="Le Moine Bauer S."/>
            <person name="Sjoeberg A.G."/>
            <person name="L'Haridon S."/>
            <person name="Stokke R."/>
            <person name="Roalkvam I."/>
            <person name="Steen I.H."/>
            <person name="Dahle H."/>
        </authorList>
    </citation>
    <scope>NUCLEOTIDE SEQUENCE [LARGE SCALE GENOMIC DNA]</scope>
    <source>
        <strain evidence="5 6">BAR1</strain>
    </source>
</reference>
<dbReference type="SUPFAM" id="SSF52768">
    <property type="entry name" value="Arginase/deacetylase"/>
    <property type="match status" value="1"/>
</dbReference>
<dbReference type="Proteomes" id="UP000261704">
    <property type="component" value="Chromosome"/>
</dbReference>
<dbReference type="GO" id="GO:0004053">
    <property type="term" value="F:arginase activity"/>
    <property type="evidence" value="ECO:0007669"/>
    <property type="project" value="TreeGrafter"/>
</dbReference>
<organism evidence="5 6">
    <name type="scientific">Profundibacter amoris</name>
    <dbReference type="NCBI Taxonomy" id="2171755"/>
    <lineage>
        <taxon>Bacteria</taxon>
        <taxon>Pseudomonadati</taxon>
        <taxon>Pseudomonadota</taxon>
        <taxon>Alphaproteobacteria</taxon>
        <taxon>Rhodobacterales</taxon>
        <taxon>Paracoccaceae</taxon>
        <taxon>Profundibacter</taxon>
    </lineage>
</organism>
<keyword evidence="1" id="KW-0479">Metal-binding</keyword>
<evidence type="ECO:0000256" key="1">
    <source>
        <dbReference type="ARBA" id="ARBA00022723"/>
    </source>
</evidence>
<dbReference type="PRINTS" id="PR00116">
    <property type="entry name" value="ARGINASE"/>
</dbReference>
<dbReference type="EMBL" id="CP032125">
    <property type="protein sequence ID" value="AXX97682.1"/>
    <property type="molecule type" value="Genomic_DNA"/>
</dbReference>
<keyword evidence="2" id="KW-0378">Hydrolase</keyword>
<dbReference type="GO" id="GO:0005737">
    <property type="term" value="C:cytoplasm"/>
    <property type="evidence" value="ECO:0007669"/>
    <property type="project" value="TreeGrafter"/>
</dbReference>
<dbReference type="PANTHER" id="PTHR43782">
    <property type="entry name" value="ARGINASE"/>
    <property type="match status" value="1"/>
</dbReference>
<protein>
    <submittedName>
        <fullName evidence="5">Arginase family protein</fullName>
    </submittedName>
</protein>
<evidence type="ECO:0000313" key="5">
    <source>
        <dbReference type="EMBL" id="AXX97682.1"/>
    </source>
</evidence>
<dbReference type="PANTHER" id="PTHR43782:SF3">
    <property type="entry name" value="ARGINASE"/>
    <property type="match status" value="1"/>
</dbReference>
<evidence type="ECO:0000313" key="6">
    <source>
        <dbReference type="Proteomes" id="UP000261704"/>
    </source>
</evidence>
<sequence>MTKKITLIGAPSSVAAHAPGQEKTPAMLRAAGLLDDMQAAGITVKDTGDLPGFRYHADPSNPRARNVAQVVENARNVADAVAQAVVNGETYLVLGGDCTNGVGAIAGASRDTTQRIGVIYLDMHGDMNTPETVDSGALDWMGVAHMLEMDGTVAEFAGFDGRAPLLQNDQIVFLGWDFEGSNSNAEREAMIRRRMNVVFLDELQADPAAAAKRALALLGPVDRLVVHFDVDVIDFAECPLGENYRHGEGATLAQATSALAHLAAHPAFSGVTIAQLNPDHGDADMATLKRFSKALATTFSEPDAT</sequence>
<name>A0A347UFQ4_9RHOB</name>
<keyword evidence="3" id="KW-0464">Manganese</keyword>
<dbReference type="KEGG" id="pamo:BAR1_06900"/>
<evidence type="ECO:0000256" key="2">
    <source>
        <dbReference type="ARBA" id="ARBA00022801"/>
    </source>
</evidence>
<dbReference type="OrthoDB" id="7331788at2"/>
<dbReference type="Pfam" id="PF00491">
    <property type="entry name" value="Arginase"/>
    <property type="match status" value="1"/>
</dbReference>
<dbReference type="InterPro" id="IPR006035">
    <property type="entry name" value="Ureohydrolase"/>
</dbReference>
<dbReference type="RefSeq" id="WP_118942339.1">
    <property type="nucleotide sequence ID" value="NZ_CP032125.1"/>
</dbReference>
<accession>A0A347UFQ4</accession>